<dbReference type="EMBL" id="CP011125">
    <property type="protein sequence ID" value="AKF02858.1"/>
    <property type="molecule type" value="Genomic_DNA"/>
</dbReference>
<accession>A0A0F6VZ55</accession>
<gene>
    <name evidence="1" type="ORF">DB32_000006</name>
    <name evidence="2" type="ORF">DB32_000499</name>
</gene>
<dbReference type="AlphaFoldDB" id="A0A0F6VZ55"/>
<evidence type="ECO:0000313" key="1">
    <source>
        <dbReference type="EMBL" id="AKF02858.1"/>
    </source>
</evidence>
<dbReference type="Proteomes" id="UP000034883">
    <property type="component" value="Chromosome"/>
</dbReference>
<dbReference type="KEGG" id="samy:DB32_000499"/>
<organism evidence="2 3">
    <name type="scientific">Sandaracinus amylolyticus</name>
    <dbReference type="NCBI Taxonomy" id="927083"/>
    <lineage>
        <taxon>Bacteria</taxon>
        <taxon>Pseudomonadati</taxon>
        <taxon>Myxococcota</taxon>
        <taxon>Polyangia</taxon>
        <taxon>Polyangiales</taxon>
        <taxon>Sandaracinaceae</taxon>
        <taxon>Sandaracinus</taxon>
    </lineage>
</organism>
<keyword evidence="3" id="KW-1185">Reference proteome</keyword>
<protein>
    <submittedName>
        <fullName evidence="2">Uncharacterized protein</fullName>
    </submittedName>
</protein>
<reference evidence="2 3" key="1">
    <citation type="submission" date="2015-03" db="EMBL/GenBank/DDBJ databases">
        <title>Genome assembly of Sandaracinus amylolyticus DSM 53668.</title>
        <authorList>
            <person name="Sharma G."/>
            <person name="Subramanian S."/>
        </authorList>
    </citation>
    <scope>NUCLEOTIDE SEQUENCE [LARGE SCALE GENOMIC DNA]</scope>
    <source>
        <strain evidence="2 3">DSM 53668</strain>
    </source>
</reference>
<dbReference type="KEGG" id="samy:DB32_000006"/>
<evidence type="ECO:0000313" key="3">
    <source>
        <dbReference type="Proteomes" id="UP000034883"/>
    </source>
</evidence>
<evidence type="ECO:0000313" key="2">
    <source>
        <dbReference type="EMBL" id="AKF03350.1"/>
    </source>
</evidence>
<sequence length="81" mass="9053">MLRDHLVTRGCVAQARRGRATRCSSPGLAAPIRWDVAHDVAPIFRDHQWTSLIVGSEAGTISQLEVLAHGERRPQRGWQWG</sequence>
<proteinExistence type="predicted"/>
<dbReference type="EMBL" id="CP011125">
    <property type="protein sequence ID" value="AKF03350.1"/>
    <property type="molecule type" value="Genomic_DNA"/>
</dbReference>
<dbReference type="STRING" id="927083.DB32_000006"/>
<name>A0A0F6VZ55_9BACT</name>